<dbReference type="RefSeq" id="WP_179792203.1">
    <property type="nucleotide sequence ID" value="NZ_BAABHP010000012.1"/>
</dbReference>
<evidence type="ECO:0000313" key="3">
    <source>
        <dbReference type="Proteomes" id="UP000535890"/>
    </source>
</evidence>
<reference evidence="2 3" key="1">
    <citation type="submission" date="2020-07" db="EMBL/GenBank/DDBJ databases">
        <title>Sequencing the genomes of 1000 actinobacteria strains.</title>
        <authorList>
            <person name="Klenk H.-P."/>
        </authorList>
    </citation>
    <scope>NUCLEOTIDE SEQUENCE [LARGE SCALE GENOMIC DNA]</scope>
    <source>
        <strain evidence="2 3">DSM 45772</strain>
    </source>
</reference>
<protein>
    <submittedName>
        <fullName evidence="2">Uncharacterized protein</fullName>
    </submittedName>
</protein>
<accession>A0A7Y9DRL8</accession>
<name>A0A7Y9DRL8_9PSEU</name>
<dbReference type="NCBIfam" id="NF038175">
    <property type="entry name" value="IniB_NTERM"/>
    <property type="match status" value="1"/>
</dbReference>
<dbReference type="EMBL" id="JACCBN010000001">
    <property type="protein sequence ID" value="NYD34235.1"/>
    <property type="molecule type" value="Genomic_DNA"/>
</dbReference>
<dbReference type="InterPro" id="IPR049709">
    <property type="entry name" value="IniB-like_N"/>
</dbReference>
<organism evidence="2 3">
    <name type="scientific">Actinomycetospora corticicola</name>
    <dbReference type="NCBI Taxonomy" id="663602"/>
    <lineage>
        <taxon>Bacteria</taxon>
        <taxon>Bacillati</taxon>
        <taxon>Actinomycetota</taxon>
        <taxon>Actinomycetes</taxon>
        <taxon>Pseudonocardiales</taxon>
        <taxon>Pseudonocardiaceae</taxon>
        <taxon>Actinomycetospora</taxon>
    </lineage>
</organism>
<keyword evidence="3" id="KW-1185">Reference proteome</keyword>
<comment type="caution">
    <text evidence="2">The sequence shown here is derived from an EMBL/GenBank/DDBJ whole genome shotgun (WGS) entry which is preliminary data.</text>
</comment>
<sequence length="311" mass="33000">MAEHKTLLEFLMDLLNNHDALAEFRDDPHAALQAAGLGNVCVDDIKELLPVVLEKVDAEKCAQYEDDCDDDKCWDAEPKHHDDHEHHHKHIDCDDEGRPAPHCTEIDKVVTHLNYVTNNYSYDSHDTFVTNNNITKIWAGDNADINVDNHNTTAGAGGVAVGGDNNAPIVTGDHSFVGDGNQVSGDGSTTAFGAGNATSLDHVGTGQGGVISTGSGTVNNSNAFGEGNQVAGANGVNTDSHADNSVHTDASTNDSGNTKIDNSHQDNHSEANTDSSIHDNDTKLASDNHLTDDHSQVVDHGHIDNGLLPIA</sequence>
<dbReference type="AlphaFoldDB" id="A0A7Y9DRL8"/>
<evidence type="ECO:0000313" key="2">
    <source>
        <dbReference type="EMBL" id="NYD34235.1"/>
    </source>
</evidence>
<proteinExistence type="predicted"/>
<feature type="region of interest" description="Disordered" evidence="1">
    <location>
        <begin position="220"/>
        <end position="311"/>
    </location>
</feature>
<dbReference type="Proteomes" id="UP000535890">
    <property type="component" value="Unassembled WGS sequence"/>
</dbReference>
<gene>
    <name evidence="2" type="ORF">BJ983_000337</name>
</gene>
<feature type="compositionally biased region" description="Polar residues" evidence="1">
    <location>
        <begin position="247"/>
        <end position="260"/>
    </location>
</feature>
<evidence type="ECO:0000256" key="1">
    <source>
        <dbReference type="SAM" id="MobiDB-lite"/>
    </source>
</evidence>
<feature type="compositionally biased region" description="Basic and acidic residues" evidence="1">
    <location>
        <begin position="261"/>
        <end position="303"/>
    </location>
</feature>